<organism evidence="1 2">
    <name type="scientific">Deinococcus peraridilitoris (strain DSM 19664 / LMG 22246 / CIP 109416 / KR-200)</name>
    <dbReference type="NCBI Taxonomy" id="937777"/>
    <lineage>
        <taxon>Bacteria</taxon>
        <taxon>Thermotogati</taxon>
        <taxon>Deinococcota</taxon>
        <taxon>Deinococci</taxon>
        <taxon>Deinococcales</taxon>
        <taxon>Deinococcaceae</taxon>
        <taxon>Deinococcus</taxon>
    </lineage>
</organism>
<name>L0A138_DEIPD</name>
<dbReference type="Gene3D" id="2.40.400.10">
    <property type="entry name" value="Acetoacetate decarboxylase-like"/>
    <property type="match status" value="1"/>
</dbReference>
<sequence>MSTDRRWSFHGRGLLAFYRARADLVAPERRSHFRGGLSAVMLLDYHDSPVGAYRELLYVGGFFREAGLLRPSVTRILVDSDASVELGRRLWGLPKERADFHWEEHFVRVEQQGQLVAQFAWHALAWPVTLPVTTSFIPSALHTLAQPWASQVLLTTPRAQGQVRRARLDHVLVHPERFPDVAGASPLLSLSVTAFHLQFPTARRRNPAPA</sequence>
<dbReference type="EMBL" id="CP003382">
    <property type="protein sequence ID" value="AFZ66902.1"/>
    <property type="molecule type" value="Genomic_DNA"/>
</dbReference>
<reference evidence="2" key="1">
    <citation type="submission" date="2012-03" db="EMBL/GenBank/DDBJ databases">
        <title>Complete sequence of chromosome of Deinococcus peraridilitoris DSM 19664.</title>
        <authorList>
            <person name="Lucas S."/>
            <person name="Copeland A."/>
            <person name="Lapidus A."/>
            <person name="Glavina del Rio T."/>
            <person name="Dalin E."/>
            <person name="Tice H."/>
            <person name="Bruce D."/>
            <person name="Goodwin L."/>
            <person name="Pitluck S."/>
            <person name="Peters L."/>
            <person name="Mikhailova N."/>
            <person name="Lu M."/>
            <person name="Kyrpides N."/>
            <person name="Mavromatis K."/>
            <person name="Ivanova N."/>
            <person name="Brettin T."/>
            <person name="Detter J.C."/>
            <person name="Han C."/>
            <person name="Larimer F."/>
            <person name="Land M."/>
            <person name="Hauser L."/>
            <person name="Markowitz V."/>
            <person name="Cheng J.-F."/>
            <person name="Hugenholtz P."/>
            <person name="Woyke T."/>
            <person name="Wu D."/>
            <person name="Pukall R."/>
            <person name="Steenblock K."/>
            <person name="Brambilla E."/>
            <person name="Klenk H.-P."/>
            <person name="Eisen J.A."/>
        </authorList>
    </citation>
    <scope>NUCLEOTIDE SEQUENCE [LARGE SCALE GENOMIC DNA]</scope>
    <source>
        <strain evidence="2">DSM 19664 / LMG 22246 / CIP 109416 / KR-200</strain>
    </source>
</reference>
<dbReference type="HOGENOM" id="CLU_104578_0_0_0"/>
<dbReference type="eggNOG" id="COG4689">
    <property type="taxonomic scope" value="Bacteria"/>
</dbReference>
<accession>L0A138</accession>
<dbReference type="PANTHER" id="PTHR40518:SF1">
    <property type="entry name" value="ACETOACETATE DECARBOXYLASE"/>
    <property type="match status" value="1"/>
</dbReference>
<dbReference type="InterPro" id="IPR023375">
    <property type="entry name" value="ADC_dom_sf"/>
</dbReference>
<dbReference type="KEGG" id="dpd:Deipe_1353"/>
<dbReference type="AlphaFoldDB" id="L0A138"/>
<dbReference type="PANTHER" id="PTHR40518">
    <property type="entry name" value="ACETOACETATE DECARBOXYLASE"/>
    <property type="match status" value="1"/>
</dbReference>
<proteinExistence type="predicted"/>
<dbReference type="SUPFAM" id="SSF160104">
    <property type="entry name" value="Acetoacetate decarboxylase-like"/>
    <property type="match status" value="1"/>
</dbReference>
<dbReference type="RefSeq" id="WP_015235210.1">
    <property type="nucleotide sequence ID" value="NC_019793.1"/>
</dbReference>
<dbReference type="OrthoDB" id="323772at2"/>
<protein>
    <recommendedName>
        <fullName evidence="3">Acetoacetate decarboxylase</fullName>
    </recommendedName>
</protein>
<evidence type="ECO:0008006" key="3">
    <source>
        <dbReference type="Google" id="ProtNLM"/>
    </source>
</evidence>
<dbReference type="STRING" id="937777.Deipe_1353"/>
<keyword evidence="2" id="KW-1185">Reference proteome</keyword>
<evidence type="ECO:0000313" key="2">
    <source>
        <dbReference type="Proteomes" id="UP000010467"/>
    </source>
</evidence>
<dbReference type="PATRIC" id="fig|937777.3.peg.1358"/>
<evidence type="ECO:0000313" key="1">
    <source>
        <dbReference type="EMBL" id="AFZ66902.1"/>
    </source>
</evidence>
<gene>
    <name evidence="1" type="ordered locus">Deipe_1353</name>
</gene>
<dbReference type="Proteomes" id="UP000010467">
    <property type="component" value="Chromosome"/>
</dbReference>